<dbReference type="GO" id="GO:0016887">
    <property type="term" value="F:ATP hydrolysis activity"/>
    <property type="evidence" value="ECO:0007669"/>
    <property type="project" value="InterPro"/>
</dbReference>
<evidence type="ECO:0000256" key="3">
    <source>
        <dbReference type="ARBA" id="ARBA00022840"/>
    </source>
</evidence>
<dbReference type="PANTHER" id="PTHR42939">
    <property type="entry name" value="ABC TRANSPORTER ATP-BINDING PROTEIN ALBC-RELATED"/>
    <property type="match status" value="1"/>
</dbReference>
<name>A0A0P7DXY3_9GAMM</name>
<evidence type="ECO:0000313" key="5">
    <source>
        <dbReference type="EMBL" id="KPM84842.1"/>
    </source>
</evidence>
<dbReference type="InterPro" id="IPR051782">
    <property type="entry name" value="ABC_Transporter_VariousFunc"/>
</dbReference>
<dbReference type="SMART" id="SM00382">
    <property type="entry name" value="AAA"/>
    <property type="match status" value="1"/>
</dbReference>
<dbReference type="PATRIC" id="fig|570156.3.peg.674"/>
<proteinExistence type="predicted"/>
<keyword evidence="1" id="KW-0813">Transport</keyword>
<dbReference type="RefSeq" id="WP_054551599.1">
    <property type="nucleotide sequence ID" value="NZ_LJTC01000002.1"/>
</dbReference>
<dbReference type="EMBL" id="LJTC01000002">
    <property type="protein sequence ID" value="KPM84842.1"/>
    <property type="molecule type" value="Genomic_DNA"/>
</dbReference>
<dbReference type="Gene3D" id="3.40.50.300">
    <property type="entry name" value="P-loop containing nucleotide triphosphate hydrolases"/>
    <property type="match status" value="1"/>
</dbReference>
<dbReference type="PANTHER" id="PTHR42939:SF1">
    <property type="entry name" value="ABC TRANSPORTER ATP-BINDING PROTEIN ALBC-RELATED"/>
    <property type="match status" value="1"/>
</dbReference>
<sequence length="196" mass="21971">MIEINNLNKRFASAHVFENYNKQFQGKRVCLQAANGRGKTTLLMMLAGLEKPQSGQVLYNNQALKSPQNIVSIASDRIALPDFLTARQVIELSCKALKKDMPEQLITGFNFKEHLNTRFSALSSGNQKKCQLITAFLKQAPFLLLDEPSAALDQTSIKFLLTLLDDYLDNKPNGQIIITSHEPEVFIQHGFECTSL</sequence>
<dbReference type="AlphaFoldDB" id="A0A0P7DXY3"/>
<accession>A0A0P7DXY3</accession>
<dbReference type="InterPro" id="IPR027417">
    <property type="entry name" value="P-loop_NTPase"/>
</dbReference>
<feature type="domain" description="ABC transporter" evidence="4">
    <location>
        <begin position="2"/>
        <end position="196"/>
    </location>
</feature>
<dbReference type="Pfam" id="PF00005">
    <property type="entry name" value="ABC_tran"/>
    <property type="match status" value="1"/>
</dbReference>
<dbReference type="InterPro" id="IPR003593">
    <property type="entry name" value="AAA+_ATPase"/>
</dbReference>
<evidence type="ECO:0000256" key="1">
    <source>
        <dbReference type="ARBA" id="ARBA00022448"/>
    </source>
</evidence>
<dbReference type="GO" id="GO:0005524">
    <property type="term" value="F:ATP binding"/>
    <property type="evidence" value="ECO:0007669"/>
    <property type="project" value="UniProtKB-KW"/>
</dbReference>
<dbReference type="SUPFAM" id="SSF52540">
    <property type="entry name" value="P-loop containing nucleoside triphosphate hydrolases"/>
    <property type="match status" value="1"/>
</dbReference>
<dbReference type="InterPro" id="IPR003439">
    <property type="entry name" value="ABC_transporter-like_ATP-bd"/>
</dbReference>
<reference evidence="5 6" key="1">
    <citation type="submission" date="2015-09" db="EMBL/GenBank/DDBJ databases">
        <title>Draft Genome Sequence of Pseudoalteromonas lipolytica UCD-48B.</title>
        <authorList>
            <person name="Krusor M."/>
            <person name="Coil D.A."/>
            <person name="Lang J.M."/>
            <person name="Eisen J.A."/>
            <person name="Alexiev A."/>
        </authorList>
    </citation>
    <scope>NUCLEOTIDE SEQUENCE [LARGE SCALE GENOMIC DNA]</scope>
    <source>
        <strain evidence="5 6">UCD-48B</strain>
    </source>
</reference>
<dbReference type="PROSITE" id="PS50893">
    <property type="entry name" value="ABC_TRANSPORTER_2"/>
    <property type="match status" value="1"/>
</dbReference>
<keyword evidence="3 5" id="KW-0067">ATP-binding</keyword>
<organism evidence="5 6">
    <name type="scientific">Pseudoalteromonas lipolytica</name>
    <dbReference type="NCBI Taxonomy" id="570156"/>
    <lineage>
        <taxon>Bacteria</taxon>
        <taxon>Pseudomonadati</taxon>
        <taxon>Pseudomonadota</taxon>
        <taxon>Gammaproteobacteria</taxon>
        <taxon>Alteromonadales</taxon>
        <taxon>Pseudoalteromonadaceae</taxon>
        <taxon>Pseudoalteromonas</taxon>
    </lineage>
</organism>
<evidence type="ECO:0000256" key="2">
    <source>
        <dbReference type="ARBA" id="ARBA00022741"/>
    </source>
</evidence>
<dbReference type="OrthoDB" id="5945851at2"/>
<evidence type="ECO:0000313" key="6">
    <source>
        <dbReference type="Proteomes" id="UP000050378"/>
    </source>
</evidence>
<comment type="caution">
    <text evidence="5">The sequence shown here is derived from an EMBL/GenBank/DDBJ whole genome shotgun (WGS) entry which is preliminary data.</text>
</comment>
<protein>
    <submittedName>
        <fullName evidence="5">ABC transporter ATP-binding protein</fullName>
    </submittedName>
</protein>
<dbReference type="Proteomes" id="UP000050378">
    <property type="component" value="Unassembled WGS sequence"/>
</dbReference>
<keyword evidence="2" id="KW-0547">Nucleotide-binding</keyword>
<dbReference type="STRING" id="570156.AOG27_03380"/>
<gene>
    <name evidence="5" type="ORF">AOG27_03380</name>
</gene>
<evidence type="ECO:0000259" key="4">
    <source>
        <dbReference type="PROSITE" id="PS50893"/>
    </source>
</evidence>